<name>A0A4P9Y3B3_9FUNG</name>
<dbReference type="InterPro" id="IPR013520">
    <property type="entry name" value="Ribonucl_H"/>
</dbReference>
<evidence type="ECO:0000259" key="5">
    <source>
        <dbReference type="SMART" id="SM00479"/>
    </source>
</evidence>
<feature type="domain" description="Exonuclease" evidence="5">
    <location>
        <begin position="9"/>
        <end position="184"/>
    </location>
</feature>
<dbReference type="GO" id="GO:0003676">
    <property type="term" value="F:nucleic acid binding"/>
    <property type="evidence" value="ECO:0007669"/>
    <property type="project" value="InterPro"/>
</dbReference>
<keyword evidence="3" id="KW-0378">Hydrolase</keyword>
<dbReference type="OrthoDB" id="270189at2759"/>
<dbReference type="PANTHER" id="PTHR11046:SF0">
    <property type="entry name" value="OLIGORIBONUCLEASE, MITOCHONDRIAL"/>
    <property type="match status" value="1"/>
</dbReference>
<dbReference type="InterPro" id="IPR012337">
    <property type="entry name" value="RNaseH-like_sf"/>
</dbReference>
<keyword evidence="2" id="KW-0540">Nuclease</keyword>
<sequence length="195" mass="21953">MRAQLLQQPLLWIDCEMTGLNLNKDKIIEIAAILTNGALSTTVEGPSVIIQQPKSLLDGMDEWCTEHHGQSGLTSAVLSSKTTTVQAEDQLITFLQAHTLPEDRVVLAGNSVHVDRQFLQQEMPRLMGMLHYRIIDVSTIKEVASRWYTRAEISPPKKGMSHRALDDILESIQELKYYRSTIFRPTGTLHASKED</sequence>
<dbReference type="GO" id="GO:0005739">
    <property type="term" value="C:mitochondrion"/>
    <property type="evidence" value="ECO:0007669"/>
    <property type="project" value="TreeGrafter"/>
</dbReference>
<evidence type="ECO:0000256" key="1">
    <source>
        <dbReference type="ARBA" id="ARBA00009921"/>
    </source>
</evidence>
<dbReference type="InterPro" id="IPR036397">
    <property type="entry name" value="RNaseH_sf"/>
</dbReference>
<dbReference type="SMART" id="SM00479">
    <property type="entry name" value="EXOIII"/>
    <property type="match status" value="1"/>
</dbReference>
<evidence type="ECO:0000313" key="7">
    <source>
        <dbReference type="Proteomes" id="UP000267251"/>
    </source>
</evidence>
<evidence type="ECO:0000256" key="2">
    <source>
        <dbReference type="ARBA" id="ARBA00022722"/>
    </source>
</evidence>
<proteinExistence type="inferred from homology"/>
<dbReference type="Gene3D" id="3.30.420.10">
    <property type="entry name" value="Ribonuclease H-like superfamily/Ribonuclease H"/>
    <property type="match status" value="1"/>
</dbReference>
<dbReference type="GO" id="GO:0000175">
    <property type="term" value="F:3'-5'-RNA exonuclease activity"/>
    <property type="evidence" value="ECO:0007669"/>
    <property type="project" value="InterPro"/>
</dbReference>
<dbReference type="PANTHER" id="PTHR11046">
    <property type="entry name" value="OLIGORIBONUCLEASE, MITOCHONDRIAL"/>
    <property type="match status" value="1"/>
</dbReference>
<evidence type="ECO:0000256" key="4">
    <source>
        <dbReference type="ARBA" id="ARBA00022839"/>
    </source>
</evidence>
<keyword evidence="4 6" id="KW-0269">Exonuclease</keyword>
<dbReference type="FunFam" id="3.30.420.10:FF:000003">
    <property type="entry name" value="Oligoribonuclease"/>
    <property type="match status" value="1"/>
</dbReference>
<organism evidence="6 7">
    <name type="scientific">Piptocephalis cylindrospora</name>
    <dbReference type="NCBI Taxonomy" id="1907219"/>
    <lineage>
        <taxon>Eukaryota</taxon>
        <taxon>Fungi</taxon>
        <taxon>Fungi incertae sedis</taxon>
        <taxon>Zoopagomycota</taxon>
        <taxon>Zoopagomycotina</taxon>
        <taxon>Zoopagomycetes</taxon>
        <taxon>Zoopagales</taxon>
        <taxon>Piptocephalidaceae</taxon>
        <taxon>Piptocephalis</taxon>
    </lineage>
</organism>
<gene>
    <name evidence="6" type="ORF">BJ684DRAFT_10143</name>
</gene>
<evidence type="ECO:0000313" key="6">
    <source>
        <dbReference type="EMBL" id="RKP13387.1"/>
    </source>
</evidence>
<dbReference type="AlphaFoldDB" id="A0A4P9Y3B3"/>
<accession>A0A4P9Y3B3</accession>
<dbReference type="CDD" id="cd06135">
    <property type="entry name" value="Orn"/>
    <property type="match status" value="1"/>
</dbReference>
<dbReference type="InterPro" id="IPR022894">
    <property type="entry name" value="Oligoribonuclease"/>
</dbReference>
<dbReference type="EMBL" id="KZ988035">
    <property type="protein sequence ID" value="RKP13387.1"/>
    <property type="molecule type" value="Genomic_DNA"/>
</dbReference>
<keyword evidence="7" id="KW-1185">Reference proteome</keyword>
<dbReference type="NCBIfam" id="NF003765">
    <property type="entry name" value="PRK05359.1"/>
    <property type="match status" value="1"/>
</dbReference>
<dbReference type="Proteomes" id="UP000267251">
    <property type="component" value="Unassembled WGS sequence"/>
</dbReference>
<dbReference type="SUPFAM" id="SSF53098">
    <property type="entry name" value="Ribonuclease H-like"/>
    <property type="match status" value="1"/>
</dbReference>
<dbReference type="Pfam" id="PF00929">
    <property type="entry name" value="RNase_T"/>
    <property type="match status" value="1"/>
</dbReference>
<comment type="similarity">
    <text evidence="1">Belongs to the oligoribonuclease family.</text>
</comment>
<evidence type="ECO:0000256" key="3">
    <source>
        <dbReference type="ARBA" id="ARBA00022801"/>
    </source>
</evidence>
<reference evidence="7" key="1">
    <citation type="journal article" date="2018" name="Nat. Microbiol.">
        <title>Leveraging single-cell genomics to expand the fungal tree of life.</title>
        <authorList>
            <person name="Ahrendt S.R."/>
            <person name="Quandt C.A."/>
            <person name="Ciobanu D."/>
            <person name="Clum A."/>
            <person name="Salamov A."/>
            <person name="Andreopoulos B."/>
            <person name="Cheng J.F."/>
            <person name="Woyke T."/>
            <person name="Pelin A."/>
            <person name="Henrissat B."/>
            <person name="Reynolds N.K."/>
            <person name="Benny G.L."/>
            <person name="Smith M.E."/>
            <person name="James T.Y."/>
            <person name="Grigoriev I.V."/>
        </authorList>
    </citation>
    <scope>NUCLEOTIDE SEQUENCE [LARGE SCALE GENOMIC DNA]</scope>
</reference>
<protein>
    <submittedName>
        <fullName evidence="6">REX2, RNA exonuclease 2</fullName>
    </submittedName>
</protein>